<dbReference type="EMBL" id="DPVG01000095">
    <property type="protein sequence ID" value="HCK23691.1"/>
    <property type="molecule type" value="Genomic_DNA"/>
</dbReference>
<feature type="non-terminal residue" evidence="1">
    <location>
        <position position="144"/>
    </location>
</feature>
<organism evidence="1 2">
    <name type="scientific">Bacteroides graminisolvens</name>
    <dbReference type="NCBI Taxonomy" id="477666"/>
    <lineage>
        <taxon>Bacteria</taxon>
        <taxon>Pseudomonadati</taxon>
        <taxon>Bacteroidota</taxon>
        <taxon>Bacteroidia</taxon>
        <taxon>Bacteroidales</taxon>
        <taxon>Bacteroidaceae</taxon>
        <taxon>Bacteroides</taxon>
    </lineage>
</organism>
<dbReference type="Proteomes" id="UP000263098">
    <property type="component" value="Unassembled WGS sequence"/>
</dbReference>
<dbReference type="PROSITE" id="PS51257">
    <property type="entry name" value="PROKAR_LIPOPROTEIN"/>
    <property type="match status" value="1"/>
</dbReference>
<gene>
    <name evidence="1" type="ORF">DHW31_02740</name>
</gene>
<dbReference type="AlphaFoldDB" id="A0A3D2SEB9"/>
<evidence type="ECO:0000313" key="1">
    <source>
        <dbReference type="EMBL" id="HCK23691.1"/>
    </source>
</evidence>
<reference evidence="1 2" key="1">
    <citation type="journal article" date="2018" name="Nat. Biotechnol.">
        <title>A standardized bacterial taxonomy based on genome phylogeny substantially revises the tree of life.</title>
        <authorList>
            <person name="Parks D.H."/>
            <person name="Chuvochina M."/>
            <person name="Waite D.W."/>
            <person name="Rinke C."/>
            <person name="Skarshewski A."/>
            <person name="Chaumeil P.A."/>
            <person name="Hugenholtz P."/>
        </authorList>
    </citation>
    <scope>NUCLEOTIDE SEQUENCE [LARGE SCALE GENOMIC DNA]</scope>
    <source>
        <strain evidence="1">UBA9667</strain>
    </source>
</reference>
<protein>
    <submittedName>
        <fullName evidence="1">Uncharacterized protein</fullName>
    </submittedName>
</protein>
<evidence type="ECO:0000313" key="2">
    <source>
        <dbReference type="Proteomes" id="UP000263098"/>
    </source>
</evidence>
<comment type="caution">
    <text evidence="1">The sequence shown here is derived from an EMBL/GenBank/DDBJ whole genome shotgun (WGS) entry which is preliminary data.</text>
</comment>
<sequence>MSYNRYGDCQDFPFMQIVTKIMLFTGTLLFLSCQYSGPVEEALRQSGRNRSELERVLDFYREKGDDLSLQAAKFLISEMPGHHSLENSSLSEFRQALDTMYPQMSNVIKRVVYQVPYRKDEFVANAEKRYDLETLSADYLIAHI</sequence>
<name>A0A3D2SEB9_9BACE</name>
<proteinExistence type="predicted"/>
<accession>A0A3D2SEB9</accession>